<dbReference type="STRING" id="8022.A0A060Z4L5"/>
<reference evidence="4" key="2">
    <citation type="submission" date="2014-03" db="EMBL/GenBank/DDBJ databases">
        <authorList>
            <person name="Genoscope - CEA"/>
        </authorList>
    </citation>
    <scope>NUCLEOTIDE SEQUENCE</scope>
</reference>
<evidence type="ECO:0000313" key="4">
    <source>
        <dbReference type="EMBL" id="CDQ96664.1"/>
    </source>
</evidence>
<reference evidence="4" key="1">
    <citation type="journal article" date="2014" name="Nat. Commun.">
        <title>The rainbow trout genome provides novel insights into evolution after whole-genome duplication in vertebrates.</title>
        <authorList>
            <person name="Berthelot C."/>
            <person name="Brunet F."/>
            <person name="Chalopin D."/>
            <person name="Juanchich A."/>
            <person name="Bernard M."/>
            <person name="Noel B."/>
            <person name="Bento P."/>
            <person name="Da Silva C."/>
            <person name="Labadie K."/>
            <person name="Alberti A."/>
            <person name="Aury J.M."/>
            <person name="Louis A."/>
            <person name="Dehais P."/>
            <person name="Bardou P."/>
            <person name="Montfort J."/>
            <person name="Klopp C."/>
            <person name="Cabau C."/>
            <person name="Gaspin C."/>
            <person name="Thorgaard G.H."/>
            <person name="Boussaha M."/>
            <person name="Quillet E."/>
            <person name="Guyomard R."/>
            <person name="Galiana D."/>
            <person name="Bobe J."/>
            <person name="Volff J.N."/>
            <person name="Genet C."/>
            <person name="Wincker P."/>
            <person name="Jaillon O."/>
            <person name="Roest Crollius H."/>
            <person name="Guiguen Y."/>
        </authorList>
    </citation>
    <scope>NUCLEOTIDE SEQUENCE [LARGE SCALE GENOMIC DNA]</scope>
</reference>
<evidence type="ECO:0000256" key="1">
    <source>
        <dbReference type="ARBA" id="ARBA00022658"/>
    </source>
</evidence>
<dbReference type="AlphaFoldDB" id="A0A060Z4L5"/>
<dbReference type="Gene3D" id="1.10.840.10">
    <property type="entry name" value="Ras guanine-nucleotide exchange factors catalytic domain"/>
    <property type="match status" value="1"/>
</dbReference>
<evidence type="ECO:0000313" key="5">
    <source>
        <dbReference type="Proteomes" id="UP000193380"/>
    </source>
</evidence>
<sequence>MEFIEFLFPFQERLSYIGPEEFIQAFEKKDPLDNDKSCFSDHKKTSNLEAYVEWFNRLSFMVATEICMPVKKKKQRARVMEFFIDVARECFNIGNFNSLMAIICKRLFFSPSPTFVTIHSSCSLAIHTKRLFFLTTVRKFNQ</sequence>
<evidence type="ECO:0000259" key="3">
    <source>
        <dbReference type="PROSITE" id="PS50009"/>
    </source>
</evidence>
<gene>
    <name evidence="4" type="ORF">GSONMT00023721001</name>
</gene>
<organism evidence="4 5">
    <name type="scientific">Oncorhynchus mykiss</name>
    <name type="common">Rainbow trout</name>
    <name type="synonym">Salmo gairdneri</name>
    <dbReference type="NCBI Taxonomy" id="8022"/>
    <lineage>
        <taxon>Eukaryota</taxon>
        <taxon>Metazoa</taxon>
        <taxon>Chordata</taxon>
        <taxon>Craniata</taxon>
        <taxon>Vertebrata</taxon>
        <taxon>Euteleostomi</taxon>
        <taxon>Actinopterygii</taxon>
        <taxon>Neopterygii</taxon>
        <taxon>Teleostei</taxon>
        <taxon>Protacanthopterygii</taxon>
        <taxon>Salmoniformes</taxon>
        <taxon>Salmonidae</taxon>
        <taxon>Salmoninae</taxon>
        <taxon>Oncorhynchus</taxon>
    </lineage>
</organism>
<accession>A0A060Z4L5</accession>
<dbReference type="Pfam" id="PF00617">
    <property type="entry name" value="RasGEF"/>
    <property type="match status" value="1"/>
</dbReference>
<name>A0A060Z4L5_ONCMY</name>
<dbReference type="GO" id="GO:0005085">
    <property type="term" value="F:guanyl-nucleotide exchange factor activity"/>
    <property type="evidence" value="ECO:0007669"/>
    <property type="project" value="UniProtKB-KW"/>
</dbReference>
<feature type="domain" description="Ras-GEF" evidence="3">
    <location>
        <begin position="6"/>
        <end position="142"/>
    </location>
</feature>
<dbReference type="PANTHER" id="PTHR23113:SF197">
    <property type="entry name" value="RAS-GEF DOMAIN-CONTAINING FAMILY MEMBER 1B"/>
    <property type="match status" value="1"/>
</dbReference>
<dbReference type="PROSITE" id="PS50009">
    <property type="entry name" value="RASGEF_CAT"/>
    <property type="match status" value="1"/>
</dbReference>
<dbReference type="PANTHER" id="PTHR23113">
    <property type="entry name" value="GUANINE NUCLEOTIDE EXCHANGE FACTOR"/>
    <property type="match status" value="1"/>
</dbReference>
<dbReference type="InterPro" id="IPR023578">
    <property type="entry name" value="Ras_GEF_dom_sf"/>
</dbReference>
<dbReference type="GO" id="GO:0005886">
    <property type="term" value="C:plasma membrane"/>
    <property type="evidence" value="ECO:0007669"/>
    <property type="project" value="TreeGrafter"/>
</dbReference>
<protein>
    <recommendedName>
        <fullName evidence="3">Ras-GEF domain-containing protein</fullName>
    </recommendedName>
</protein>
<dbReference type="Proteomes" id="UP000193380">
    <property type="component" value="Unassembled WGS sequence"/>
</dbReference>
<dbReference type="InterPro" id="IPR008937">
    <property type="entry name" value="Ras-like_GEF"/>
</dbReference>
<dbReference type="EMBL" id="FR926731">
    <property type="protein sequence ID" value="CDQ96664.1"/>
    <property type="molecule type" value="Genomic_DNA"/>
</dbReference>
<evidence type="ECO:0000256" key="2">
    <source>
        <dbReference type="PROSITE-ProRule" id="PRU00168"/>
    </source>
</evidence>
<keyword evidence="1 2" id="KW-0344">Guanine-nucleotide releasing factor</keyword>
<dbReference type="InterPro" id="IPR001895">
    <property type="entry name" value="RASGEF_cat_dom"/>
</dbReference>
<proteinExistence type="predicted"/>
<dbReference type="InterPro" id="IPR036964">
    <property type="entry name" value="RASGEF_cat_dom_sf"/>
</dbReference>
<dbReference type="GO" id="GO:0007265">
    <property type="term" value="P:Ras protein signal transduction"/>
    <property type="evidence" value="ECO:0007669"/>
    <property type="project" value="TreeGrafter"/>
</dbReference>
<dbReference type="PaxDb" id="8022-A0A060Z4L5"/>
<dbReference type="SUPFAM" id="SSF48366">
    <property type="entry name" value="Ras GEF"/>
    <property type="match status" value="1"/>
</dbReference>